<keyword evidence="4" id="KW-1003">Cell membrane</keyword>
<feature type="domain" description="AprE-like beta-barrel" evidence="11">
    <location>
        <begin position="376"/>
        <end position="463"/>
    </location>
</feature>
<evidence type="ECO:0000256" key="3">
    <source>
        <dbReference type="ARBA" id="ARBA00022448"/>
    </source>
</evidence>
<accession>A0A484HFP1</accession>
<dbReference type="AlphaFoldDB" id="A0A484HFP1"/>
<dbReference type="GO" id="GO:0005886">
    <property type="term" value="C:plasma membrane"/>
    <property type="evidence" value="ECO:0007669"/>
    <property type="project" value="UniProtKB-SubCell"/>
</dbReference>
<dbReference type="EMBL" id="CAACVI010000011">
    <property type="protein sequence ID" value="VEN73503.1"/>
    <property type="molecule type" value="Genomic_DNA"/>
</dbReference>
<dbReference type="InterPro" id="IPR058625">
    <property type="entry name" value="MdtA-like_BSH"/>
</dbReference>
<name>A0A484HFP1_9BACT</name>
<keyword evidence="9" id="KW-0175">Coiled coil</keyword>
<dbReference type="Gene3D" id="2.40.50.100">
    <property type="match status" value="1"/>
</dbReference>
<organism evidence="12">
    <name type="scientific">uncultured Desulfobacteraceae bacterium</name>
    <dbReference type="NCBI Taxonomy" id="218296"/>
    <lineage>
        <taxon>Bacteria</taxon>
        <taxon>Pseudomonadati</taxon>
        <taxon>Thermodesulfobacteriota</taxon>
        <taxon>Desulfobacteria</taxon>
        <taxon>Desulfobacterales</taxon>
        <taxon>Desulfobacteraceae</taxon>
        <taxon>environmental samples</taxon>
    </lineage>
</organism>
<evidence type="ECO:0000259" key="11">
    <source>
        <dbReference type="Pfam" id="PF26002"/>
    </source>
</evidence>
<evidence type="ECO:0000256" key="8">
    <source>
        <dbReference type="ARBA" id="ARBA00023136"/>
    </source>
</evidence>
<keyword evidence="6" id="KW-0812">Transmembrane</keyword>
<keyword evidence="5" id="KW-0997">Cell inner membrane</keyword>
<keyword evidence="8" id="KW-0472">Membrane</keyword>
<evidence type="ECO:0000256" key="9">
    <source>
        <dbReference type="SAM" id="Coils"/>
    </source>
</evidence>
<evidence type="ECO:0000256" key="1">
    <source>
        <dbReference type="ARBA" id="ARBA00004377"/>
    </source>
</evidence>
<feature type="domain" description="Multidrug resistance protein MdtA-like barrel-sandwich hybrid" evidence="10">
    <location>
        <begin position="118"/>
        <end position="369"/>
    </location>
</feature>
<dbReference type="Pfam" id="PF26002">
    <property type="entry name" value="Beta-barrel_AprE"/>
    <property type="match status" value="1"/>
</dbReference>
<dbReference type="PANTHER" id="PTHR30386">
    <property type="entry name" value="MEMBRANE FUSION SUBUNIT OF EMRAB-TOLC MULTIDRUG EFFLUX PUMP"/>
    <property type="match status" value="1"/>
</dbReference>
<evidence type="ECO:0000313" key="12">
    <source>
        <dbReference type="EMBL" id="VEN73503.1"/>
    </source>
</evidence>
<comment type="subcellular location">
    <subcellularLocation>
        <location evidence="1">Cell inner membrane</location>
        <topology evidence="1">Single-pass membrane protein</topology>
    </subcellularLocation>
</comment>
<keyword evidence="7" id="KW-1133">Transmembrane helix</keyword>
<protein>
    <submittedName>
        <fullName evidence="12">Hemolysin secretion protein D</fullName>
    </submittedName>
</protein>
<dbReference type="SUPFAM" id="SSF111369">
    <property type="entry name" value="HlyD-like secretion proteins"/>
    <property type="match status" value="1"/>
</dbReference>
<comment type="similarity">
    <text evidence="2">Belongs to the membrane fusion protein (MFP) (TC 8.A.1) family.</text>
</comment>
<feature type="coiled-coil region" evidence="9">
    <location>
        <begin position="197"/>
        <end position="231"/>
    </location>
</feature>
<sequence>MASSDFLRCRHALTLDLGETNMMESAKKMFHTARAAWAHDKKRTRVKRKADELAFLPAALEVLETPASPAGRLTLYVIISIFLLALVWGCLGRVDTVAVAPGKIIPGGRVKVVQPLEMGLIRAIHVKEGDHVKKGDALIDLDPTENRVDKARVERAIASLAMKYGRLETTLRRLDGETSAVLKRVAGIDDKTFWDSGKKMETDLADIRSRLAALENDRRALAAERRAVSAEMEKIQAVLPIFEQKEKAMRSLYESGSGTKFEWLEARREWIQKSQDLVSKRHMAAGISARLASNRESRKQARSDFRKGVFAERLQALEDMEQSRLELNRAETREKLNRLTAPVDGKVQNLKVHTVGGVVEPAEPLMTIVPDRTPMEIEAMALNRDIGFIREGQSVEIKVESFPFSKYGLVKGRVARISPDALETGEMGLVYPIAVSMDEDRIQVRDKWVSLCLGMAVTAEIKTDDRRIIEYFLSPLLRYQSEALRER</sequence>
<dbReference type="NCBIfam" id="TIGR01843">
    <property type="entry name" value="type_I_hlyD"/>
    <property type="match status" value="1"/>
</dbReference>
<evidence type="ECO:0000256" key="7">
    <source>
        <dbReference type="ARBA" id="ARBA00022989"/>
    </source>
</evidence>
<dbReference type="GO" id="GO:0015031">
    <property type="term" value="P:protein transport"/>
    <property type="evidence" value="ECO:0007669"/>
    <property type="project" value="InterPro"/>
</dbReference>
<reference evidence="12" key="1">
    <citation type="submission" date="2019-01" db="EMBL/GenBank/DDBJ databases">
        <authorList>
            <consortium name="Genoscope - CEA"/>
            <person name="William W."/>
        </authorList>
    </citation>
    <scope>NUCLEOTIDE SEQUENCE</scope>
    <source>
        <strain evidence="12">CR-1</strain>
    </source>
</reference>
<dbReference type="Pfam" id="PF25917">
    <property type="entry name" value="BSH_RND"/>
    <property type="match status" value="1"/>
</dbReference>
<gene>
    <name evidence="12" type="ORF">EPICR_190003</name>
</gene>
<evidence type="ECO:0000256" key="2">
    <source>
        <dbReference type="ARBA" id="ARBA00009477"/>
    </source>
</evidence>
<evidence type="ECO:0000256" key="4">
    <source>
        <dbReference type="ARBA" id="ARBA00022475"/>
    </source>
</evidence>
<dbReference type="InterPro" id="IPR050739">
    <property type="entry name" value="MFP"/>
</dbReference>
<dbReference type="Gene3D" id="2.40.30.170">
    <property type="match status" value="1"/>
</dbReference>
<dbReference type="PANTHER" id="PTHR30386:SF27">
    <property type="entry name" value="MEMBRANE FUSION PROTEIN (MFP) FAMILY PROTEIN"/>
    <property type="match status" value="1"/>
</dbReference>
<dbReference type="InterPro" id="IPR010129">
    <property type="entry name" value="T1SS_HlyD"/>
</dbReference>
<evidence type="ECO:0000256" key="5">
    <source>
        <dbReference type="ARBA" id="ARBA00022519"/>
    </source>
</evidence>
<evidence type="ECO:0000259" key="10">
    <source>
        <dbReference type="Pfam" id="PF25917"/>
    </source>
</evidence>
<evidence type="ECO:0000256" key="6">
    <source>
        <dbReference type="ARBA" id="ARBA00022692"/>
    </source>
</evidence>
<proteinExistence type="inferred from homology"/>
<dbReference type="PRINTS" id="PR01490">
    <property type="entry name" value="RTXTOXIND"/>
</dbReference>
<dbReference type="InterPro" id="IPR058982">
    <property type="entry name" value="Beta-barrel_AprE"/>
</dbReference>
<keyword evidence="3" id="KW-0813">Transport</keyword>